<keyword evidence="3" id="KW-0479">Metal-binding</keyword>
<comment type="caution">
    <text evidence="8">The sequence shown here is derived from an EMBL/GenBank/DDBJ whole genome shotgun (WGS) entry which is preliminary data.</text>
</comment>
<dbReference type="RefSeq" id="WP_303284235.1">
    <property type="nucleotide sequence ID" value="NZ_BAABCZ010000001.1"/>
</dbReference>
<accession>A0ABT8X6R3</accession>
<dbReference type="NCBIfam" id="NF010657">
    <property type="entry name" value="PRK14056.1"/>
    <property type="match status" value="1"/>
</dbReference>
<dbReference type="Proteomes" id="UP001176891">
    <property type="component" value="Unassembled WGS sequence"/>
</dbReference>
<evidence type="ECO:0000256" key="4">
    <source>
        <dbReference type="ARBA" id="ARBA00023002"/>
    </source>
</evidence>
<name>A0ABT8X6R3_9FLAO</name>
<dbReference type="Gene3D" id="1.10.800.10">
    <property type="entry name" value="Aromatic amino acid hydroxylase"/>
    <property type="match status" value="1"/>
</dbReference>
<feature type="domain" description="Biopterin-dependent aromatic amino acid hydroxylase family profile" evidence="7">
    <location>
        <begin position="1"/>
        <end position="259"/>
    </location>
</feature>
<keyword evidence="9" id="KW-1185">Reference proteome</keyword>
<reference evidence="8" key="1">
    <citation type="submission" date="2023-07" db="EMBL/GenBank/DDBJ databases">
        <title>Two novel species in the genus Flavivirga.</title>
        <authorList>
            <person name="Kwon K."/>
        </authorList>
    </citation>
    <scope>NUCLEOTIDE SEQUENCE</scope>
    <source>
        <strain evidence="8">KACC 14157</strain>
    </source>
</reference>
<gene>
    <name evidence="8" type="ORF">Q4Q39_19375</name>
</gene>
<dbReference type="InterPro" id="IPR036951">
    <property type="entry name" value="ArAA_hydroxylase_sf"/>
</dbReference>
<dbReference type="PANTHER" id="PTHR11473">
    <property type="entry name" value="AROMATIC AMINO ACID HYDROXYLASE"/>
    <property type="match status" value="1"/>
</dbReference>
<evidence type="ECO:0000313" key="9">
    <source>
        <dbReference type="Proteomes" id="UP001176891"/>
    </source>
</evidence>
<dbReference type="EMBL" id="JAUOEM010000009">
    <property type="protein sequence ID" value="MDO5989571.1"/>
    <property type="molecule type" value="Genomic_DNA"/>
</dbReference>
<keyword evidence="5" id="KW-0408">Iron</keyword>
<dbReference type="InterPro" id="IPR019774">
    <property type="entry name" value="Aromatic-AA_hydroxylase_C"/>
</dbReference>
<dbReference type="Gene3D" id="1.20.58.690">
    <property type="match status" value="1"/>
</dbReference>
<evidence type="ECO:0000259" key="7">
    <source>
        <dbReference type="PROSITE" id="PS51410"/>
    </source>
</evidence>
<organism evidence="8 9">
    <name type="scientific">Flavivirga amylovorans</name>
    <dbReference type="NCBI Taxonomy" id="870486"/>
    <lineage>
        <taxon>Bacteria</taxon>
        <taxon>Pseudomonadati</taxon>
        <taxon>Bacteroidota</taxon>
        <taxon>Flavobacteriia</taxon>
        <taxon>Flavobacteriales</taxon>
        <taxon>Flavobacteriaceae</taxon>
        <taxon>Flavivirga</taxon>
    </lineage>
</organism>
<dbReference type="PANTHER" id="PTHR11473:SF24">
    <property type="entry name" value="PHENYLALANINE-4-HYDROXYLASE"/>
    <property type="match status" value="1"/>
</dbReference>
<dbReference type="PROSITE" id="PS51410">
    <property type="entry name" value="BH4_AAA_HYDROXYL_2"/>
    <property type="match status" value="1"/>
</dbReference>
<dbReference type="SUPFAM" id="SSF56534">
    <property type="entry name" value="Aromatic aminoacid monoxygenases, catalytic and oligomerization domains"/>
    <property type="match status" value="1"/>
</dbReference>
<protein>
    <submittedName>
        <fullName evidence="8">Aromatic amino acid hydroxylase</fullName>
        <ecNumber evidence="8">1.14.16.-</ecNumber>
    </submittedName>
</protein>
<comment type="similarity">
    <text evidence="2">Belongs to the biopterin-dependent aromatic amino acid hydroxylase family.</text>
</comment>
<proteinExistence type="inferred from homology"/>
<dbReference type="InterPro" id="IPR001273">
    <property type="entry name" value="ArAA_hydroxylase"/>
</dbReference>
<dbReference type="Pfam" id="PF00351">
    <property type="entry name" value="Biopterin_H"/>
    <property type="match status" value="2"/>
</dbReference>
<dbReference type="GO" id="GO:0016491">
    <property type="term" value="F:oxidoreductase activity"/>
    <property type="evidence" value="ECO:0007669"/>
    <property type="project" value="UniProtKB-KW"/>
</dbReference>
<dbReference type="CDD" id="cd00361">
    <property type="entry name" value="arom_aa_hydroxylase"/>
    <property type="match status" value="1"/>
</dbReference>
<evidence type="ECO:0000256" key="1">
    <source>
        <dbReference type="ARBA" id="ARBA00001954"/>
    </source>
</evidence>
<keyword evidence="4 8" id="KW-0560">Oxidoreductase</keyword>
<evidence type="ECO:0000256" key="5">
    <source>
        <dbReference type="ARBA" id="ARBA00023004"/>
    </source>
</evidence>
<evidence type="ECO:0000256" key="3">
    <source>
        <dbReference type="ARBA" id="ARBA00022723"/>
    </source>
</evidence>
<keyword evidence="6" id="KW-0503">Monooxygenase</keyword>
<dbReference type="EC" id="1.14.16.-" evidence="8"/>
<evidence type="ECO:0000313" key="8">
    <source>
        <dbReference type="EMBL" id="MDO5989571.1"/>
    </source>
</evidence>
<sequence>MSNAIETNPILNRLPKHLMQFIKPQNYEDYSAINQAVWRYVMRKNVDFLSTVAHKSYLEGLNQTGISIDSIPNMYGMNRILKDIGWAAVAVDGFIPPNAFMEFQAYNVLVIASDIRQLEHIEYTPAPDIIHEGAGHAPIIANPEYAEYLRRFGEIGCKAISSAKDYELYEAVRHLSIIKEAPNSNESDIATAEKKVEDLQQNMGKPSEMALIRNLHWWTVEYGLIGSLENPKIYGAGLLSSIGESAWCMTDEVEKSPYNIDATYKDFDITKPQPQLFVTPDFAHLSLILEEFANTMAVRKGGLSGVTKLIDSKALGTVELSTGIQISGIFTNAIENNGHPIYIQTTGETALAYREKELVGHGTRTHNKGFGSPIGKLKGINLAIEDMSPRDLSAYAIYEEQSIVLEFEGGIKVSGEIITGKRNLQGKIILISLKNCTVTHNDTVLFQPEWGIYDMAIGKEIVSAFSGIADLNSFDLITHVPSTKTIQIKKSDQHIQLEALYQQVRDYRDHKNKTISRTKVLEQLIEKHPNDWLLPVELYELAAIGNESNLCESILNHLETIKQNRPEVGHLIDDGLEIVRQTVNV</sequence>
<evidence type="ECO:0000256" key="2">
    <source>
        <dbReference type="ARBA" id="ARBA00009712"/>
    </source>
</evidence>
<comment type="cofactor">
    <cofactor evidence="1">
        <name>Fe(2+)</name>
        <dbReference type="ChEBI" id="CHEBI:29033"/>
    </cofactor>
</comment>
<evidence type="ECO:0000256" key="6">
    <source>
        <dbReference type="ARBA" id="ARBA00023033"/>
    </source>
</evidence>
<dbReference type="InterPro" id="IPR036329">
    <property type="entry name" value="Aro-AA_hydroxylase_C_sf"/>
</dbReference>